<accession>A0A835YQZ3</accession>
<reference evidence="2" key="1">
    <citation type="submission" date="2021-02" db="EMBL/GenBank/DDBJ databases">
        <title>First Annotated Genome of the Yellow-green Alga Tribonema minus.</title>
        <authorList>
            <person name="Mahan K.M."/>
        </authorList>
    </citation>
    <scope>NUCLEOTIDE SEQUENCE</scope>
    <source>
        <strain evidence="2">UTEX B ZZ1240</strain>
    </source>
</reference>
<comment type="caution">
    <text evidence="2">The sequence shown here is derived from an EMBL/GenBank/DDBJ whole genome shotgun (WGS) entry which is preliminary data.</text>
</comment>
<keyword evidence="3" id="KW-1185">Reference proteome</keyword>
<dbReference type="AlphaFoldDB" id="A0A835YQZ3"/>
<feature type="compositionally biased region" description="Acidic residues" evidence="1">
    <location>
        <begin position="164"/>
        <end position="179"/>
    </location>
</feature>
<sequence length="208" mass="21487">MVTAQAAVAKDLWVCIETAAAQVEALMAQPPDPQQGSGSAAFNADRQSCIDFLERYTSCIMEYVSEANALTALLGRIDKDPIPAVSIARHVLHVLRKQIETEAEAAAAAAAAAASAALAQRPPAQSDGETCKGADENTAGVPTEAPALVSASIADNGESSVASEDADGSYESYEYDESNGDSNGQDVSYESDGSAYSTAEGSDDDDSR</sequence>
<evidence type="ECO:0000313" key="3">
    <source>
        <dbReference type="Proteomes" id="UP000664859"/>
    </source>
</evidence>
<proteinExistence type="predicted"/>
<protein>
    <submittedName>
        <fullName evidence="2">Uncharacterized protein</fullName>
    </submittedName>
</protein>
<name>A0A835YQZ3_9STRA</name>
<dbReference type="EMBL" id="JAFCMP010000457">
    <property type="protein sequence ID" value="KAG5179526.1"/>
    <property type="molecule type" value="Genomic_DNA"/>
</dbReference>
<feature type="region of interest" description="Disordered" evidence="1">
    <location>
        <begin position="120"/>
        <end position="208"/>
    </location>
</feature>
<evidence type="ECO:0000313" key="2">
    <source>
        <dbReference type="EMBL" id="KAG5179526.1"/>
    </source>
</evidence>
<evidence type="ECO:0000256" key="1">
    <source>
        <dbReference type="SAM" id="MobiDB-lite"/>
    </source>
</evidence>
<gene>
    <name evidence="2" type="ORF">JKP88DRAFT_224097</name>
</gene>
<dbReference type="Proteomes" id="UP000664859">
    <property type="component" value="Unassembled WGS sequence"/>
</dbReference>
<organism evidence="2 3">
    <name type="scientific">Tribonema minus</name>
    <dbReference type="NCBI Taxonomy" id="303371"/>
    <lineage>
        <taxon>Eukaryota</taxon>
        <taxon>Sar</taxon>
        <taxon>Stramenopiles</taxon>
        <taxon>Ochrophyta</taxon>
        <taxon>PX clade</taxon>
        <taxon>Xanthophyceae</taxon>
        <taxon>Tribonematales</taxon>
        <taxon>Tribonemataceae</taxon>
        <taxon>Tribonema</taxon>
    </lineage>
</organism>